<keyword evidence="5 11" id="KW-0444">Lipid biosynthesis</keyword>
<keyword evidence="9 11" id="KW-0012">Acyltransferase</keyword>
<evidence type="ECO:0000256" key="6">
    <source>
        <dbReference type="ARBA" id="ARBA00022679"/>
    </source>
</evidence>
<dbReference type="GO" id="GO:0051701">
    <property type="term" value="P:biological process involved in interaction with host"/>
    <property type="evidence" value="ECO:0007669"/>
    <property type="project" value="TreeGrafter"/>
</dbReference>
<dbReference type="AlphaFoldDB" id="A0A178LS78"/>
<dbReference type="InterPro" id="IPR009721">
    <property type="entry name" value="O-acyltransferase_WSD1_C"/>
</dbReference>
<feature type="domain" description="O-acyltransferase WSD1-like N-terminal" evidence="12">
    <location>
        <begin position="4"/>
        <end position="265"/>
    </location>
</feature>
<dbReference type="Pfam" id="PF06974">
    <property type="entry name" value="WS_DGAT_C"/>
    <property type="match status" value="1"/>
</dbReference>
<dbReference type="EMBL" id="LWCS01000032">
    <property type="protein sequence ID" value="OAN36837.1"/>
    <property type="molecule type" value="Genomic_DNA"/>
</dbReference>
<comment type="catalytic activity">
    <reaction evidence="10 11">
        <text>an acyl-CoA + a 1,2-diacyl-sn-glycerol = a triacyl-sn-glycerol + CoA</text>
        <dbReference type="Rhea" id="RHEA:10868"/>
        <dbReference type="ChEBI" id="CHEBI:17815"/>
        <dbReference type="ChEBI" id="CHEBI:57287"/>
        <dbReference type="ChEBI" id="CHEBI:58342"/>
        <dbReference type="ChEBI" id="CHEBI:64615"/>
        <dbReference type="EC" id="2.3.1.20"/>
    </reaction>
</comment>
<comment type="pathway">
    <text evidence="2">Lipid metabolism.</text>
</comment>
<dbReference type="GO" id="GO:0071731">
    <property type="term" value="P:response to nitric oxide"/>
    <property type="evidence" value="ECO:0007669"/>
    <property type="project" value="TreeGrafter"/>
</dbReference>
<evidence type="ECO:0000259" key="13">
    <source>
        <dbReference type="Pfam" id="PF06974"/>
    </source>
</evidence>
<dbReference type="NCBIfam" id="TIGR02946">
    <property type="entry name" value="acyl_WS_DGAT"/>
    <property type="match status" value="1"/>
</dbReference>
<reference evidence="14 15" key="1">
    <citation type="submission" date="2016-04" db="EMBL/GenBank/DDBJ databases">
        <title>Draft Genome Sequences of Staphylococcus capitis Strain H36, S. capitis Strain H65, S. cohnii Strain H62, S. hominis Strain H69, Mycobacterium iranicum Strain H39, Plantibacter sp. Strain H53, Pseudomonas oryzihabitans Strain H72, and Microbacterium sp. Strain H83, isolated from residential settings.</title>
        <authorList>
            <person name="Lymperopoulou D."/>
            <person name="Adams R.I."/>
            <person name="Lindow S."/>
            <person name="Coil D.A."/>
            <person name="Jospin G."/>
            <person name="Eisen J.A."/>
        </authorList>
    </citation>
    <scope>NUCLEOTIDE SEQUENCE [LARGE SCALE GENOMIC DNA]</scope>
    <source>
        <strain evidence="14 15">H39</strain>
    </source>
</reference>
<comment type="caution">
    <text evidence="14">The sequence shown here is derived from an EMBL/GenBank/DDBJ whole genome shotgun (WGS) entry which is preliminary data.</text>
</comment>
<evidence type="ECO:0000256" key="10">
    <source>
        <dbReference type="ARBA" id="ARBA00048109"/>
    </source>
</evidence>
<evidence type="ECO:0000313" key="14">
    <source>
        <dbReference type="EMBL" id="OAN36837.1"/>
    </source>
</evidence>
<evidence type="ECO:0000256" key="7">
    <source>
        <dbReference type="ARBA" id="ARBA00022798"/>
    </source>
</evidence>
<dbReference type="InterPro" id="IPR045034">
    <property type="entry name" value="O-acyltransferase_WSD1-like"/>
</dbReference>
<protein>
    <recommendedName>
        <fullName evidence="4 11">Diacylglycerol O-acyltransferase</fullName>
        <ecNumber evidence="4 11">2.3.1.20</ecNumber>
    </recommendedName>
</protein>
<evidence type="ECO:0000256" key="3">
    <source>
        <dbReference type="ARBA" id="ARBA00009587"/>
    </source>
</evidence>
<dbReference type="InterPro" id="IPR014292">
    <property type="entry name" value="Acyl_transf_WS/DGAT"/>
</dbReference>
<evidence type="ECO:0000313" key="15">
    <source>
        <dbReference type="Proteomes" id="UP000078396"/>
    </source>
</evidence>
<keyword evidence="6 11" id="KW-0808">Transferase</keyword>
<gene>
    <name evidence="14" type="ORF">A4X20_06525</name>
</gene>
<dbReference type="GO" id="GO:0005886">
    <property type="term" value="C:plasma membrane"/>
    <property type="evidence" value="ECO:0007669"/>
    <property type="project" value="TreeGrafter"/>
</dbReference>
<dbReference type="SUPFAM" id="SSF52777">
    <property type="entry name" value="CoA-dependent acyltransferases"/>
    <property type="match status" value="1"/>
</dbReference>
<organism evidence="14 15">
    <name type="scientific">Mycolicibacterium iranicum</name>
    <name type="common">Mycobacterium iranicum</name>
    <dbReference type="NCBI Taxonomy" id="912594"/>
    <lineage>
        <taxon>Bacteria</taxon>
        <taxon>Bacillati</taxon>
        <taxon>Actinomycetota</taxon>
        <taxon>Actinomycetes</taxon>
        <taxon>Mycobacteriales</taxon>
        <taxon>Mycobacteriaceae</taxon>
        <taxon>Mycolicibacterium</taxon>
    </lineage>
</organism>
<evidence type="ECO:0000256" key="5">
    <source>
        <dbReference type="ARBA" id="ARBA00022516"/>
    </source>
</evidence>
<dbReference type="RefSeq" id="WP_064283041.1">
    <property type="nucleotide sequence ID" value="NZ_LWCS01000032.1"/>
</dbReference>
<evidence type="ECO:0000256" key="2">
    <source>
        <dbReference type="ARBA" id="ARBA00005189"/>
    </source>
</evidence>
<dbReference type="Pfam" id="PF03007">
    <property type="entry name" value="WS_DGAT_cat"/>
    <property type="match status" value="1"/>
</dbReference>
<dbReference type="PANTHER" id="PTHR31650:SF1">
    <property type="entry name" value="WAX ESTER SYNTHASE_DIACYLGLYCEROL ACYLTRANSFERASE 4-RELATED"/>
    <property type="match status" value="1"/>
</dbReference>
<dbReference type="OrthoDB" id="9810950at2"/>
<evidence type="ECO:0000256" key="4">
    <source>
        <dbReference type="ARBA" id="ARBA00013244"/>
    </source>
</evidence>
<accession>A0A178LS78</accession>
<dbReference type="Proteomes" id="UP000078396">
    <property type="component" value="Unassembled WGS sequence"/>
</dbReference>
<dbReference type="GO" id="GO:0001666">
    <property type="term" value="P:response to hypoxia"/>
    <property type="evidence" value="ECO:0007669"/>
    <property type="project" value="TreeGrafter"/>
</dbReference>
<name>A0A178LS78_MYCIR</name>
<comment type="pathway">
    <text evidence="1 11">Glycerolipid metabolism; triacylglycerol biosynthesis.</text>
</comment>
<dbReference type="EC" id="2.3.1.20" evidence="4 11"/>
<dbReference type="PANTHER" id="PTHR31650">
    <property type="entry name" value="O-ACYLTRANSFERASE (WSD1-LIKE) FAMILY PROTEIN"/>
    <property type="match status" value="1"/>
</dbReference>
<proteinExistence type="inferred from homology"/>
<sequence>MERLSGLDAMYLYLETPSQPLNVCCVVELDIAEMPGGYTFEQLRSELGPRLLAVPEFRKQLAGGQLNIDHPVWVDSTHVDIDRHLKRIAVPAPGGRVEVGEVCAHVAALPLDRGYPLWEVWAVENPSTPELLTLAVKAHHALVDGVGGANIMAQLCSVEPDEAEPLDTQVSASAVNPLQIAASGVIGVMARSWRLTSLVPATLQTVARTVRRARSGGTMVAPFRAPKTAFNAPHSGRRNVAFVTLALDEVKALKDHYGVTVNDVVMALCAGALRNFLERHHELPETPLVAAVPVSVHGKSNRSGHNQTTWMFCRLQSPMADPVQRLQDMVKSTAAAKAHSTELGPTLLQDWTQLIGQYTMGAIKALAPRLPKPDNPPFNLILSNVPGPQVTLYMARYPIRAAYPFGPILAGAGLNITAMSYNGQLSFGIISSPDLVRELWPLADEFRTALAELAQPITDR</sequence>
<keyword evidence="7 11" id="KW-0319">Glycerol metabolism</keyword>
<evidence type="ECO:0000259" key="12">
    <source>
        <dbReference type="Pfam" id="PF03007"/>
    </source>
</evidence>
<dbReference type="InterPro" id="IPR004255">
    <property type="entry name" value="O-acyltransferase_WSD1_N"/>
</dbReference>
<comment type="similarity">
    <text evidence="3 11">Belongs to the long-chain O-acyltransferase family.</text>
</comment>
<evidence type="ECO:0000256" key="8">
    <source>
        <dbReference type="ARBA" id="ARBA00023098"/>
    </source>
</evidence>
<evidence type="ECO:0000256" key="9">
    <source>
        <dbReference type="ARBA" id="ARBA00023315"/>
    </source>
</evidence>
<feature type="domain" description="O-acyltransferase WSD1 C-terminal" evidence="13">
    <location>
        <begin position="306"/>
        <end position="453"/>
    </location>
</feature>
<dbReference type="GO" id="GO:0006071">
    <property type="term" value="P:glycerol metabolic process"/>
    <property type="evidence" value="ECO:0007669"/>
    <property type="project" value="UniProtKB-KW"/>
</dbReference>
<dbReference type="GO" id="GO:0019432">
    <property type="term" value="P:triglyceride biosynthetic process"/>
    <property type="evidence" value="ECO:0007669"/>
    <property type="project" value="UniProtKB-UniPathway"/>
</dbReference>
<evidence type="ECO:0000256" key="11">
    <source>
        <dbReference type="RuleBase" id="RU361241"/>
    </source>
</evidence>
<dbReference type="GO" id="GO:0004144">
    <property type="term" value="F:diacylglycerol O-acyltransferase activity"/>
    <property type="evidence" value="ECO:0007669"/>
    <property type="project" value="UniProtKB-EC"/>
</dbReference>
<evidence type="ECO:0000256" key="1">
    <source>
        <dbReference type="ARBA" id="ARBA00004771"/>
    </source>
</evidence>
<dbReference type="UniPathway" id="UPA00282"/>
<keyword evidence="8 11" id="KW-0443">Lipid metabolism</keyword>